<comment type="caution">
    <text evidence="1">The sequence shown here is derived from an EMBL/GenBank/DDBJ whole genome shotgun (WGS) entry which is preliminary data.</text>
</comment>
<organism evidence="1 2">
    <name type="scientific">Paenibacillus foliorum</name>
    <dbReference type="NCBI Taxonomy" id="2654974"/>
    <lineage>
        <taxon>Bacteria</taxon>
        <taxon>Bacillati</taxon>
        <taxon>Bacillota</taxon>
        <taxon>Bacilli</taxon>
        <taxon>Bacillales</taxon>
        <taxon>Paenibacillaceae</taxon>
        <taxon>Paenibacillus</taxon>
    </lineage>
</organism>
<dbReference type="InterPro" id="IPR023214">
    <property type="entry name" value="HAD_sf"/>
</dbReference>
<dbReference type="CDD" id="cd16416">
    <property type="entry name" value="HAD_BsYqeG-like"/>
    <property type="match status" value="1"/>
</dbReference>
<keyword evidence="2" id="KW-1185">Reference proteome</keyword>
<dbReference type="RefSeq" id="WP_171653705.1">
    <property type="nucleotide sequence ID" value="NZ_WHOD01000070.1"/>
</dbReference>
<dbReference type="Gene3D" id="3.40.50.1000">
    <property type="entry name" value="HAD superfamily/HAD-like"/>
    <property type="match status" value="1"/>
</dbReference>
<gene>
    <name evidence="1" type="ORF">GC093_20125</name>
</gene>
<dbReference type="Proteomes" id="UP000641588">
    <property type="component" value="Unassembled WGS sequence"/>
</dbReference>
<dbReference type="NCBIfam" id="TIGR01668">
    <property type="entry name" value="YqeG_hyp_ppase"/>
    <property type="match status" value="1"/>
</dbReference>
<protein>
    <submittedName>
        <fullName evidence="1">YqeG family HAD IIIA-type phosphatase</fullName>
    </submittedName>
</protein>
<evidence type="ECO:0000313" key="2">
    <source>
        <dbReference type="Proteomes" id="UP000641588"/>
    </source>
</evidence>
<dbReference type="PANTHER" id="PTHR19288">
    <property type="entry name" value="4-NITROPHENYLPHOSPHATASE-RELATED"/>
    <property type="match status" value="1"/>
</dbReference>
<dbReference type="NCBIfam" id="TIGR01662">
    <property type="entry name" value="HAD-SF-IIIA"/>
    <property type="match status" value="1"/>
</dbReference>
<accession>A0A972GRQ3</accession>
<reference evidence="1" key="1">
    <citation type="submission" date="2019-10" db="EMBL/GenBank/DDBJ databases">
        <title>Description of Paenibacillus glebae sp. nov.</title>
        <authorList>
            <person name="Carlier A."/>
            <person name="Qi S."/>
        </authorList>
    </citation>
    <scope>NUCLEOTIDE SEQUENCE</scope>
    <source>
        <strain evidence="1">LMG 31456</strain>
    </source>
</reference>
<dbReference type="PANTHER" id="PTHR19288:SF25">
    <property type="entry name" value="PHOSPHATIDYLGLYCEROPHOSPHATASE GEP4, MITOCHONDRIAL"/>
    <property type="match status" value="1"/>
</dbReference>
<dbReference type="GO" id="GO:0008962">
    <property type="term" value="F:phosphatidylglycerophosphatase activity"/>
    <property type="evidence" value="ECO:0007669"/>
    <property type="project" value="InterPro"/>
</dbReference>
<dbReference type="AlphaFoldDB" id="A0A972GRQ3"/>
<proteinExistence type="predicted"/>
<dbReference type="Pfam" id="PF13242">
    <property type="entry name" value="Hydrolase_like"/>
    <property type="match status" value="1"/>
</dbReference>
<dbReference type="SUPFAM" id="SSF56784">
    <property type="entry name" value="HAD-like"/>
    <property type="match status" value="1"/>
</dbReference>
<dbReference type="InterPro" id="IPR006549">
    <property type="entry name" value="HAD-SF_hydro_IIIA"/>
</dbReference>
<name>A0A972GRQ3_9BACL</name>
<dbReference type="InterPro" id="IPR036412">
    <property type="entry name" value="HAD-like_sf"/>
</dbReference>
<evidence type="ECO:0000313" key="1">
    <source>
        <dbReference type="EMBL" id="NOU95517.1"/>
    </source>
</evidence>
<dbReference type="InterPro" id="IPR010021">
    <property type="entry name" value="PGPP1/Gep4"/>
</dbReference>
<dbReference type="EMBL" id="WHOD01000070">
    <property type="protein sequence ID" value="NOU95517.1"/>
    <property type="molecule type" value="Genomic_DNA"/>
</dbReference>
<dbReference type="GO" id="GO:0005737">
    <property type="term" value="C:cytoplasm"/>
    <property type="evidence" value="ECO:0007669"/>
    <property type="project" value="TreeGrafter"/>
</dbReference>
<sequence length="165" mass="18588">MLNKLLPRLQVNTIYDIDLNALWEQGVRGIITDLDNTLVGAKAPLATPELIDWLKVVAQIGFQVVIVSNNNRLRVSKFAEPLSLPFIYRAKKPTSASFRRALSMMNMRPEQAAVIGDQMMTDVLGGNRMGLYTILVLPIAKRDEGFFTKVINRSLEKAALTWMKR</sequence>